<protein>
    <submittedName>
        <fullName evidence="1">Molecular chaperone Hsp31 and glyoxalase 3</fullName>
    </submittedName>
</protein>
<reference evidence="2" key="1">
    <citation type="journal article" date="2020" name="MBio">
        <title>Horizontal gene transfer to a defensive symbiont with a reduced genome amongst a multipartite beetle microbiome.</title>
        <authorList>
            <person name="Waterworth S.C."/>
            <person name="Florez L.V."/>
            <person name="Rees E.R."/>
            <person name="Hertweck C."/>
            <person name="Kaltenpoth M."/>
            <person name="Kwan J.C."/>
        </authorList>
    </citation>
    <scope>NUCLEOTIDE SEQUENCE [LARGE SCALE GENOMIC DNA]</scope>
</reference>
<dbReference type="InterPro" id="IPR050325">
    <property type="entry name" value="Prot/Nucl_acid_deglycase"/>
</dbReference>
<dbReference type="GO" id="GO:0019172">
    <property type="term" value="F:glyoxalase III activity"/>
    <property type="evidence" value="ECO:0007669"/>
    <property type="project" value="TreeGrafter"/>
</dbReference>
<name>A0A833PAG0_ACIBZ</name>
<dbReference type="EMBL" id="WNDP01000250">
    <property type="protein sequence ID" value="KAF1012904.1"/>
    <property type="molecule type" value="Genomic_DNA"/>
</dbReference>
<dbReference type="Gene3D" id="3.40.50.880">
    <property type="match status" value="1"/>
</dbReference>
<dbReference type="GO" id="GO:0019243">
    <property type="term" value="P:methylglyoxal catabolic process to D-lactate via S-lactoyl-glutathione"/>
    <property type="evidence" value="ECO:0007669"/>
    <property type="project" value="TreeGrafter"/>
</dbReference>
<dbReference type="Proteomes" id="UP000490535">
    <property type="component" value="Unassembled WGS sequence"/>
</dbReference>
<dbReference type="PANTHER" id="PTHR48094">
    <property type="entry name" value="PROTEIN/NUCLEIC ACID DEGLYCASE DJ-1-RELATED"/>
    <property type="match status" value="1"/>
</dbReference>
<proteinExistence type="predicted"/>
<gene>
    <name evidence="1" type="primary">hchA</name>
    <name evidence="1" type="ORF">GAK29_04789</name>
</gene>
<dbReference type="SUPFAM" id="SSF52317">
    <property type="entry name" value="Class I glutamine amidotransferase-like"/>
    <property type="match status" value="1"/>
</dbReference>
<comment type="caution">
    <text evidence="1">The sequence shown here is derived from an EMBL/GenBank/DDBJ whole genome shotgun (WGS) entry which is preliminary data.</text>
</comment>
<dbReference type="GO" id="GO:0005737">
    <property type="term" value="C:cytoplasm"/>
    <property type="evidence" value="ECO:0007669"/>
    <property type="project" value="TreeGrafter"/>
</dbReference>
<dbReference type="InterPro" id="IPR029062">
    <property type="entry name" value="Class_I_gatase-like"/>
</dbReference>
<accession>A0A833PAG0</accession>
<sequence>MKILIILSSVSRFPKLNKPTGSWLEELYIPFTAFREAGLSIDFTSPQGGEVSIDPVSIEMFKSHALFDVYKSDLKFDGQLQSTIPLNQIDAGEYAAVFIPGGYAPLFDLYKNAELDSVLEKFIEKIKLFQQFAMQGAHLFH</sequence>
<evidence type="ECO:0000313" key="2">
    <source>
        <dbReference type="Proteomes" id="UP000490535"/>
    </source>
</evidence>
<dbReference type="AlphaFoldDB" id="A0A833PAG0"/>
<dbReference type="PANTHER" id="PTHR48094:SF22">
    <property type="entry name" value="DJ-1_PFPI DOMAIN-CONTAINING PROTEIN"/>
    <property type="match status" value="1"/>
</dbReference>
<evidence type="ECO:0000313" key="1">
    <source>
        <dbReference type="EMBL" id="KAF1012904.1"/>
    </source>
</evidence>
<organism evidence="1 2">
    <name type="scientific">Acinetobacter bereziniae</name>
    <name type="common">Acinetobacter genomosp. 10</name>
    <dbReference type="NCBI Taxonomy" id="106648"/>
    <lineage>
        <taxon>Bacteria</taxon>
        <taxon>Pseudomonadati</taxon>
        <taxon>Pseudomonadota</taxon>
        <taxon>Gammaproteobacteria</taxon>
        <taxon>Moraxellales</taxon>
        <taxon>Moraxellaceae</taxon>
        <taxon>Acinetobacter</taxon>
    </lineage>
</organism>